<evidence type="ECO:0000259" key="1">
    <source>
        <dbReference type="Pfam" id="PF11127"/>
    </source>
</evidence>
<dbReference type="Proteomes" id="UP001152485">
    <property type="component" value="Unassembled WGS sequence"/>
</dbReference>
<protein>
    <recommendedName>
        <fullName evidence="1">Inner membrane protein YgaP-like transmembrane domain-containing protein</fullName>
    </recommendedName>
</protein>
<dbReference type="Proteomes" id="UP001152467">
    <property type="component" value="Unassembled WGS sequence"/>
</dbReference>
<dbReference type="EMBL" id="CAMAPD010000019">
    <property type="protein sequence ID" value="CAH9065389.1"/>
    <property type="molecule type" value="Genomic_DNA"/>
</dbReference>
<dbReference type="Pfam" id="PF11127">
    <property type="entry name" value="YgaP-like_TM"/>
    <property type="match status" value="1"/>
</dbReference>
<accession>A0A9W4W2E9</accession>
<sequence>MKLNPMLRLITGLMLLLSLSLSYYVDANWGWFSAFIAVNLIQSAFTN</sequence>
<evidence type="ECO:0000313" key="2">
    <source>
        <dbReference type="EMBL" id="CAH9064435.1"/>
    </source>
</evidence>
<proteinExistence type="predicted"/>
<dbReference type="AlphaFoldDB" id="A0A9W4W2E9"/>
<gene>
    <name evidence="2" type="ORF">PSECIP111854_03447</name>
    <name evidence="3" type="ORF">PSECIP111951_03351</name>
</gene>
<organism evidence="2 4">
    <name type="scientific">Pseudoalteromonas holothuriae</name>
    <dbReference type="NCBI Taxonomy" id="2963714"/>
    <lineage>
        <taxon>Bacteria</taxon>
        <taxon>Pseudomonadati</taxon>
        <taxon>Pseudomonadota</taxon>
        <taxon>Gammaproteobacteria</taxon>
        <taxon>Alteromonadales</taxon>
        <taxon>Pseudoalteromonadaceae</taxon>
        <taxon>Pseudoalteromonas</taxon>
    </lineage>
</organism>
<dbReference type="InterPro" id="IPR021309">
    <property type="entry name" value="YgaP-like_TM"/>
</dbReference>
<evidence type="ECO:0000313" key="5">
    <source>
        <dbReference type="Proteomes" id="UP001152485"/>
    </source>
</evidence>
<keyword evidence="4" id="KW-1185">Reference proteome</keyword>
<evidence type="ECO:0000313" key="3">
    <source>
        <dbReference type="EMBL" id="CAH9065389.1"/>
    </source>
</evidence>
<evidence type="ECO:0000313" key="4">
    <source>
        <dbReference type="Proteomes" id="UP001152467"/>
    </source>
</evidence>
<name>A0A9W4W2E9_9GAMM</name>
<feature type="domain" description="Inner membrane protein YgaP-like transmembrane" evidence="1">
    <location>
        <begin position="5"/>
        <end position="47"/>
    </location>
</feature>
<dbReference type="EMBL" id="CAMAPC010000018">
    <property type="protein sequence ID" value="CAH9064435.1"/>
    <property type="molecule type" value="Genomic_DNA"/>
</dbReference>
<dbReference type="Gene3D" id="6.10.140.1340">
    <property type="match status" value="1"/>
</dbReference>
<reference evidence="2 5" key="1">
    <citation type="submission" date="2022-07" db="EMBL/GenBank/DDBJ databases">
        <authorList>
            <person name="Criscuolo A."/>
        </authorList>
    </citation>
    <scope>NUCLEOTIDE SEQUENCE</scope>
    <source>
        <strain evidence="5">CIP 111951</strain>
        <strain evidence="2">CIP111854</strain>
        <strain evidence="3">CIP111951</strain>
    </source>
</reference>
<comment type="caution">
    <text evidence="2">The sequence shown here is derived from an EMBL/GenBank/DDBJ whole genome shotgun (WGS) entry which is preliminary data.</text>
</comment>